<organism evidence="1 2">
    <name type="scientific">Vibrio tarriae</name>
    <dbReference type="NCBI Taxonomy" id="2014742"/>
    <lineage>
        <taxon>Bacteria</taxon>
        <taxon>Pseudomonadati</taxon>
        <taxon>Pseudomonadota</taxon>
        <taxon>Gammaproteobacteria</taxon>
        <taxon>Vibrionales</taxon>
        <taxon>Vibrionaceae</taxon>
        <taxon>Vibrio</taxon>
    </lineage>
</organism>
<keyword evidence="2" id="KW-1185">Reference proteome</keyword>
<name>A0AAU8WIT1_9VIBR</name>
<proteinExistence type="predicted"/>
<gene>
    <name evidence="1" type="ORF">CEQ48_16355</name>
</gene>
<dbReference type="AlphaFoldDB" id="A0AAU8WIT1"/>
<evidence type="ECO:0000313" key="2">
    <source>
        <dbReference type="Proteomes" id="UP000198371"/>
    </source>
</evidence>
<reference evidence="1 2" key="2">
    <citation type="submission" date="2017-06" db="EMBL/GenBank/DDBJ databases">
        <title>Complete genome sequence of Vibrio sp. 2521-89, a close relative of Vibrio cholerae isolated from lake water in New Mexico, USA.</title>
        <authorList>
            <person name="Liang K."/>
            <person name="Orata F.D."/>
            <person name="Winkjer N.S."/>
            <person name="Tarr C.L."/>
            <person name="Boucher Y."/>
        </authorList>
    </citation>
    <scope>NUCLEOTIDE SEQUENCE [LARGE SCALE GENOMIC DNA]</scope>
    <source>
        <strain evidence="1 2">2521-89</strain>
    </source>
</reference>
<reference evidence="2" key="1">
    <citation type="journal article" date="2017" name="Genome Announc.">
        <title>Complete Genome Sequence of Vibrio sp. Strain 2521-89, a Close Relative of Vibrio cholerae Isolated from Lake Water in New Mexico, USA.</title>
        <authorList>
            <person name="Liang K."/>
            <person name="Orata F.D."/>
            <person name="Winkjer N.S."/>
            <person name="Rowe L.A."/>
            <person name="Tarr C.L."/>
            <person name="Boucher Y."/>
        </authorList>
    </citation>
    <scope>NUCLEOTIDE SEQUENCE [LARGE SCALE GENOMIC DNA]</scope>
    <source>
        <strain evidence="2">2521-89</strain>
    </source>
</reference>
<evidence type="ECO:0000313" key="1">
    <source>
        <dbReference type="EMBL" id="ASK56265.1"/>
    </source>
</evidence>
<protein>
    <submittedName>
        <fullName evidence="1">Uncharacterized protein</fullName>
    </submittedName>
</protein>
<dbReference type="EMBL" id="CP022353">
    <property type="protein sequence ID" value="ASK56265.1"/>
    <property type="molecule type" value="Genomic_DNA"/>
</dbReference>
<dbReference type="Proteomes" id="UP000198371">
    <property type="component" value="Chromosome 1"/>
</dbReference>
<accession>A0AAU8WIT1</accession>
<dbReference type="KEGG" id="vti:CEQ48_16355"/>
<sequence length="69" mass="7481">MKNRKVLGSKDGLSLVQVNHLDGNGVLVRVSYEVCDADGNVLGEFSSIGEAQEFIKGYRPEPPGPTFNM</sequence>
<dbReference type="RefSeq" id="WP_089071959.1">
    <property type="nucleotide sequence ID" value="NZ_CP022353.1"/>
</dbReference>